<dbReference type="InterPro" id="IPR038765">
    <property type="entry name" value="Papain-like_cys_pep_sf"/>
</dbReference>
<dbReference type="PANTHER" id="PTHR42736:SF1">
    <property type="entry name" value="PROTEIN-GLUTAMINE GAMMA-GLUTAMYLTRANSFERASE"/>
    <property type="match status" value="1"/>
</dbReference>
<feature type="transmembrane region" description="Helical" evidence="1">
    <location>
        <begin position="12"/>
        <end position="33"/>
    </location>
</feature>
<feature type="transmembrane region" description="Helical" evidence="1">
    <location>
        <begin position="644"/>
        <end position="667"/>
    </location>
</feature>
<name>A0A8J8MM87_9FIRM</name>
<feature type="transmembrane region" description="Helical" evidence="1">
    <location>
        <begin position="62"/>
        <end position="82"/>
    </location>
</feature>
<dbReference type="SUPFAM" id="SSF54001">
    <property type="entry name" value="Cysteine proteinases"/>
    <property type="match status" value="1"/>
</dbReference>
<feature type="transmembrane region" description="Helical" evidence="1">
    <location>
        <begin position="195"/>
        <end position="217"/>
    </location>
</feature>
<dbReference type="Proteomes" id="UP000683246">
    <property type="component" value="Chromosome"/>
</dbReference>
<accession>A0A8J8MM87</accession>
<feature type="transmembrane region" description="Helical" evidence="1">
    <location>
        <begin position="141"/>
        <end position="159"/>
    </location>
</feature>
<dbReference type="InterPro" id="IPR002931">
    <property type="entry name" value="Transglutaminase-like"/>
</dbReference>
<feature type="transmembrane region" description="Helical" evidence="1">
    <location>
        <begin position="115"/>
        <end position="134"/>
    </location>
</feature>
<keyword evidence="4" id="KW-1185">Reference proteome</keyword>
<evidence type="ECO:0000256" key="1">
    <source>
        <dbReference type="SAM" id="Phobius"/>
    </source>
</evidence>
<feature type="transmembrane region" description="Helical" evidence="1">
    <location>
        <begin position="165"/>
        <end position="183"/>
    </location>
</feature>
<dbReference type="KEGG" id="vpy:HZI73_19090"/>
<dbReference type="SMART" id="SM00460">
    <property type="entry name" value="TGc"/>
    <property type="match status" value="1"/>
</dbReference>
<dbReference type="Pfam" id="PF01841">
    <property type="entry name" value="Transglut_core"/>
    <property type="match status" value="1"/>
</dbReference>
<protein>
    <submittedName>
        <fullName evidence="3">Transglutaminase domain-containing protein</fullName>
    </submittedName>
</protein>
<keyword evidence="1" id="KW-0472">Membrane</keyword>
<dbReference type="InterPro" id="IPR052901">
    <property type="entry name" value="Bact_TGase-like"/>
</dbReference>
<reference evidence="3" key="1">
    <citation type="submission" date="2020-07" db="EMBL/GenBank/DDBJ databases">
        <title>Vallitalea pronyensis genome.</title>
        <authorList>
            <person name="Postec A."/>
        </authorList>
    </citation>
    <scope>NUCLEOTIDE SEQUENCE</scope>
    <source>
        <strain evidence="3">FatNI3</strain>
    </source>
</reference>
<dbReference type="RefSeq" id="WP_212694964.1">
    <property type="nucleotide sequence ID" value="NZ_CP058649.1"/>
</dbReference>
<evidence type="ECO:0000313" key="4">
    <source>
        <dbReference type="Proteomes" id="UP000683246"/>
    </source>
</evidence>
<dbReference type="PANTHER" id="PTHR42736">
    <property type="entry name" value="PROTEIN-GLUTAMINE GAMMA-GLUTAMYLTRANSFERASE"/>
    <property type="match status" value="1"/>
</dbReference>
<evidence type="ECO:0000313" key="3">
    <source>
        <dbReference type="EMBL" id="QUI24270.1"/>
    </source>
</evidence>
<evidence type="ECO:0000259" key="2">
    <source>
        <dbReference type="SMART" id="SM00460"/>
    </source>
</evidence>
<keyword evidence="1" id="KW-0812">Transmembrane</keyword>
<feature type="transmembrane region" description="Helical" evidence="1">
    <location>
        <begin position="39"/>
        <end position="55"/>
    </location>
</feature>
<sequence length="782" mass="90308">MRNYIKKLIDIALIEMTKIMMIFSLTIILSGLLYYQLSYTHLFLAIVMTYSLIKVMTYNLKYFFYSSVTIIGLIIGAIIVNWTTEYLSQIVIKIDQYIYVYRTALTKGYLIPEEYQMVVGIIIGFIICCVVRMIQGSKHAFMSYIFMGLTIILIAFFVRGFYNQSAYYVFIGAVIVYYYYEFYLGKIKAKHIARFYPLAIHAVLFAIVLVFISGYSYRKSPRPLQFVNEIGKTIDKYIINGRSGSGRGGSGTGAVIDDEEPVIVTYENTEALKAEVELTNHAILNVYIDNPTYLRGGVCNIFDGKEWSYDNPSIYEVDDFEEQLYGLQWLSEDVDSLSDRSQDTLLETYYRKYEVNVSYRNIATDILFLPTNVTSVLDPYGDEAMDSFSYNEGGIASFDSDLIEGFNYTFTYHKPKYDEPILEEVLVKSHKGFYKNIPSLLHKNDLIRKADKVREHYLQIPDTTTERTFELAKDITQSSQSDYERAKAIELYLKSTCNYTYTTELPDNGDPIDYFLFETKEGFCTYNATAMVLMLRMNDIPARFVKGFVAKGSQVDEEEVMPDNEMMYMTETKTNLNVITGWDSHAWVEAYLEGFGWIAFEPTSGFEIRTEAERLPTPVVELPDGAEVNEVYDQEALAAARKRIPAYVLAIALSIFIIGIIILVLVIRWKNNEHKWEASQNRFKYLMLFHKCLLMLKLIGYAKGSHLTMREYAKAIAGDVDTDDYQLMTYVTQYEISCYSSKSVPDIWIEDVKAYYGYLKQLARQKTNYWHVQSALFIYHIK</sequence>
<feature type="domain" description="Transglutaminase-like" evidence="2">
    <location>
        <begin position="516"/>
        <end position="604"/>
    </location>
</feature>
<dbReference type="AlphaFoldDB" id="A0A8J8MM87"/>
<dbReference type="Gene3D" id="3.10.620.30">
    <property type="match status" value="1"/>
</dbReference>
<proteinExistence type="predicted"/>
<gene>
    <name evidence="3" type="ORF">HZI73_19090</name>
</gene>
<organism evidence="3 4">
    <name type="scientific">Vallitalea pronyensis</name>
    <dbReference type="NCBI Taxonomy" id="1348613"/>
    <lineage>
        <taxon>Bacteria</taxon>
        <taxon>Bacillati</taxon>
        <taxon>Bacillota</taxon>
        <taxon>Clostridia</taxon>
        <taxon>Lachnospirales</taxon>
        <taxon>Vallitaleaceae</taxon>
        <taxon>Vallitalea</taxon>
    </lineage>
</organism>
<keyword evidence="1" id="KW-1133">Transmembrane helix</keyword>
<dbReference type="EMBL" id="CP058649">
    <property type="protein sequence ID" value="QUI24270.1"/>
    <property type="molecule type" value="Genomic_DNA"/>
</dbReference>